<sequence>MNGTTTHVYDYTYDTAGRLDTVTKDTILQNNYEYDDNSNRTSIDGGTTTNATYDDQDRLTTYAGNSYAYTDNGELFTKTVASDVTTYTYDVLGNLRNVDLPNTTDDIEYLIDGRNRRIGKKVGAS</sequence>
<dbReference type="Proteomes" id="UP000594688">
    <property type="component" value="Chromosome"/>
</dbReference>
<dbReference type="InterPro" id="IPR056823">
    <property type="entry name" value="TEN-like_YD-shell"/>
</dbReference>
<reference evidence="3 4" key="1">
    <citation type="submission" date="2020-02" db="EMBL/GenBank/DDBJ databases">
        <title>Genomic and physiological characterization of two novel Nitrospinaceae genera.</title>
        <authorList>
            <person name="Mueller A.J."/>
            <person name="Jung M.-Y."/>
            <person name="Strachan C.R."/>
            <person name="Herbold C.W."/>
            <person name="Kirkegaard R.H."/>
            <person name="Daims H."/>
        </authorList>
    </citation>
    <scope>NUCLEOTIDE SEQUENCE [LARGE SCALE GENOMIC DNA]</scope>
    <source>
        <strain evidence="3">EB</strain>
    </source>
</reference>
<proteinExistence type="predicted"/>
<feature type="domain" description="Teneurin-like YD-shell" evidence="2">
    <location>
        <begin position="5"/>
        <end position="122"/>
    </location>
</feature>
<evidence type="ECO:0000313" key="4">
    <source>
        <dbReference type="Proteomes" id="UP000594688"/>
    </source>
</evidence>
<organism evidence="3 4">
    <name type="scientific">Candidatus Nitronauta litoralis</name>
    <dbReference type="NCBI Taxonomy" id="2705533"/>
    <lineage>
        <taxon>Bacteria</taxon>
        <taxon>Pseudomonadati</taxon>
        <taxon>Nitrospinota/Tectimicrobiota group</taxon>
        <taxon>Nitrospinota</taxon>
        <taxon>Nitrospinia</taxon>
        <taxon>Nitrospinales</taxon>
        <taxon>Nitrospinaceae</taxon>
        <taxon>Candidatus Nitronauta</taxon>
    </lineage>
</organism>
<gene>
    <name evidence="3" type="ORF">G3M70_15625</name>
</gene>
<dbReference type="KEGG" id="nli:G3M70_15625"/>
<dbReference type="EMBL" id="CP048685">
    <property type="protein sequence ID" value="QPJ63225.1"/>
    <property type="molecule type" value="Genomic_DNA"/>
</dbReference>
<name>A0A7T0G1B7_9BACT</name>
<keyword evidence="1" id="KW-0677">Repeat</keyword>
<dbReference type="Gene3D" id="2.180.10.10">
    <property type="entry name" value="RHS repeat-associated core"/>
    <property type="match status" value="1"/>
</dbReference>
<evidence type="ECO:0000256" key="1">
    <source>
        <dbReference type="ARBA" id="ARBA00022737"/>
    </source>
</evidence>
<dbReference type="AlphaFoldDB" id="A0A7T0G1B7"/>
<dbReference type="Pfam" id="PF25023">
    <property type="entry name" value="TEN_YD-shell"/>
    <property type="match status" value="1"/>
</dbReference>
<evidence type="ECO:0000259" key="2">
    <source>
        <dbReference type="Pfam" id="PF25023"/>
    </source>
</evidence>
<accession>A0A7T0G1B7</accession>
<evidence type="ECO:0000313" key="3">
    <source>
        <dbReference type="EMBL" id="QPJ63225.1"/>
    </source>
</evidence>
<protein>
    <recommendedName>
        <fullName evidence="2">Teneurin-like YD-shell domain-containing protein</fullName>
    </recommendedName>
</protein>